<keyword evidence="7 15" id="KW-0812">Transmembrane</keyword>
<evidence type="ECO:0000313" key="18">
    <source>
        <dbReference type="EMBL" id="KAB1641705.1"/>
    </source>
</evidence>
<dbReference type="RefSeq" id="WP_158053024.1">
    <property type="nucleotide sequence ID" value="NZ_WBKB01000008.1"/>
</dbReference>
<dbReference type="OrthoDB" id="9812433at2"/>
<dbReference type="InterPro" id="IPR050445">
    <property type="entry name" value="Bact_polysacc_biosynth/exp"/>
</dbReference>
<keyword evidence="5" id="KW-1003">Cell membrane</keyword>
<organism evidence="18 19">
    <name type="scientific">Gulosibacter chungangensis</name>
    <dbReference type="NCBI Taxonomy" id="979746"/>
    <lineage>
        <taxon>Bacteria</taxon>
        <taxon>Bacillati</taxon>
        <taxon>Actinomycetota</taxon>
        <taxon>Actinomycetes</taxon>
        <taxon>Micrococcales</taxon>
        <taxon>Microbacteriaceae</taxon>
        <taxon>Gulosibacter</taxon>
    </lineage>
</organism>
<dbReference type="SUPFAM" id="SSF52540">
    <property type="entry name" value="P-loop containing nucleoside triphosphate hydrolases"/>
    <property type="match status" value="1"/>
</dbReference>
<accession>A0A7J5B9J7</accession>
<evidence type="ECO:0000256" key="9">
    <source>
        <dbReference type="ARBA" id="ARBA00022777"/>
    </source>
</evidence>
<evidence type="ECO:0000256" key="4">
    <source>
        <dbReference type="ARBA" id="ARBA00011903"/>
    </source>
</evidence>
<evidence type="ECO:0000256" key="1">
    <source>
        <dbReference type="ARBA" id="ARBA00004651"/>
    </source>
</evidence>
<dbReference type="GO" id="GO:0004715">
    <property type="term" value="F:non-membrane spanning protein tyrosine kinase activity"/>
    <property type="evidence" value="ECO:0007669"/>
    <property type="project" value="UniProtKB-EC"/>
</dbReference>
<proteinExistence type="inferred from homology"/>
<evidence type="ECO:0000256" key="15">
    <source>
        <dbReference type="SAM" id="Phobius"/>
    </source>
</evidence>
<evidence type="ECO:0000256" key="13">
    <source>
        <dbReference type="ARBA" id="ARBA00023137"/>
    </source>
</evidence>
<comment type="subcellular location">
    <subcellularLocation>
        <location evidence="1">Cell membrane</location>
        <topology evidence="1">Multi-pass membrane protein</topology>
    </subcellularLocation>
</comment>
<evidence type="ECO:0000259" key="16">
    <source>
        <dbReference type="Pfam" id="PF02706"/>
    </source>
</evidence>
<dbReference type="InterPro" id="IPR027417">
    <property type="entry name" value="P-loop_NTPase"/>
</dbReference>
<evidence type="ECO:0000256" key="8">
    <source>
        <dbReference type="ARBA" id="ARBA00022741"/>
    </source>
</evidence>
<gene>
    <name evidence="18" type="ORF">F8O05_12225</name>
</gene>
<keyword evidence="19" id="KW-1185">Reference proteome</keyword>
<keyword evidence="10" id="KW-0067">ATP-binding</keyword>
<evidence type="ECO:0000256" key="12">
    <source>
        <dbReference type="ARBA" id="ARBA00023136"/>
    </source>
</evidence>
<evidence type="ECO:0000256" key="2">
    <source>
        <dbReference type="ARBA" id="ARBA00006683"/>
    </source>
</evidence>
<dbReference type="Gene3D" id="3.40.50.300">
    <property type="entry name" value="P-loop containing nucleotide triphosphate hydrolases"/>
    <property type="match status" value="1"/>
</dbReference>
<dbReference type="InterPro" id="IPR003856">
    <property type="entry name" value="LPS_length_determ_N"/>
</dbReference>
<dbReference type="AlphaFoldDB" id="A0A7J5B9J7"/>
<comment type="caution">
    <text evidence="18">The sequence shown here is derived from an EMBL/GenBank/DDBJ whole genome shotgun (WGS) entry which is preliminary data.</text>
</comment>
<name>A0A7J5B9J7_9MICO</name>
<evidence type="ECO:0000256" key="7">
    <source>
        <dbReference type="ARBA" id="ARBA00022692"/>
    </source>
</evidence>
<evidence type="ECO:0000256" key="5">
    <source>
        <dbReference type="ARBA" id="ARBA00022475"/>
    </source>
</evidence>
<feature type="domain" description="Polysaccharide chain length determinant N-terminal" evidence="16">
    <location>
        <begin position="2"/>
        <end position="90"/>
    </location>
</feature>
<dbReference type="Pfam" id="PF02706">
    <property type="entry name" value="Wzz"/>
    <property type="match status" value="1"/>
</dbReference>
<comment type="similarity">
    <text evidence="2">Belongs to the CpsC/CapA family.</text>
</comment>
<dbReference type="PANTHER" id="PTHR32309">
    <property type="entry name" value="TYROSINE-PROTEIN KINASE"/>
    <property type="match status" value="1"/>
</dbReference>
<dbReference type="GO" id="GO:0005524">
    <property type="term" value="F:ATP binding"/>
    <property type="evidence" value="ECO:0007669"/>
    <property type="project" value="UniProtKB-KW"/>
</dbReference>
<keyword evidence="6 18" id="KW-0808">Transferase</keyword>
<feature type="domain" description="Tyrosine-protein kinase G-rich" evidence="17">
    <location>
        <begin position="160"/>
        <end position="199"/>
    </location>
</feature>
<sequence length="483" mass="50861">MELQDYLRILRKNWILILLLTLVGAGIGGAVSLVTSPKYSSTAELYVTVRAQEGAATGDLLQGTNFARQSVVSYVDVATSALVLDRVIDRLDLDNTASELESKLSVTAPEGTVLIKITATDVDPQHAAELADAVGEDLTTVIEDVIELADSDGQSRVQLSVINPATVAENPVSPNTKLNIALGTVLGLMIGFGLALLRHILDTRIRSLHDIRALVEAPVIGGIAYDSDFRKQPLIVQAKPRSPLAEAFRALRTNVQFLDPDSTSQVFVLTSASPAEGKSTTSTNLAIALAQTGFSVALVDADLRKPKVAEYMGIEGSVGLTDVLIGKAELTDVLQPWGRGRLAVLPAGRIPPNPSELLGSRAMQEVIANLGENVDYVIIDSPPVLPVTDATVISRFANGIILTVAAGSTKRQQLASAVDAIDAAEGKLLGIVATMLPTKGPDSNAYGAYSYGESYGVYGDEVVPDKGAIAKATAKKAKTAESK</sequence>
<evidence type="ECO:0000259" key="17">
    <source>
        <dbReference type="Pfam" id="PF13807"/>
    </source>
</evidence>
<dbReference type="InterPro" id="IPR033756">
    <property type="entry name" value="YlxH/NBP35"/>
</dbReference>
<reference evidence="18 19" key="1">
    <citation type="submission" date="2019-09" db="EMBL/GenBank/DDBJ databases">
        <title>Phylogeny of genus Pseudoclavibacter and closely related genus.</title>
        <authorList>
            <person name="Li Y."/>
        </authorList>
    </citation>
    <scope>NUCLEOTIDE SEQUENCE [LARGE SCALE GENOMIC DNA]</scope>
    <source>
        <strain evidence="18 19">KCTC 13959</strain>
    </source>
</reference>
<evidence type="ECO:0000256" key="3">
    <source>
        <dbReference type="ARBA" id="ARBA00007316"/>
    </source>
</evidence>
<evidence type="ECO:0000256" key="10">
    <source>
        <dbReference type="ARBA" id="ARBA00022840"/>
    </source>
</evidence>
<keyword evidence="11 15" id="KW-1133">Transmembrane helix</keyword>
<comment type="catalytic activity">
    <reaction evidence="14">
        <text>L-tyrosyl-[protein] + ATP = O-phospho-L-tyrosyl-[protein] + ADP + H(+)</text>
        <dbReference type="Rhea" id="RHEA:10596"/>
        <dbReference type="Rhea" id="RHEA-COMP:10136"/>
        <dbReference type="Rhea" id="RHEA-COMP:20101"/>
        <dbReference type="ChEBI" id="CHEBI:15378"/>
        <dbReference type="ChEBI" id="CHEBI:30616"/>
        <dbReference type="ChEBI" id="CHEBI:46858"/>
        <dbReference type="ChEBI" id="CHEBI:61978"/>
        <dbReference type="ChEBI" id="CHEBI:456216"/>
        <dbReference type="EC" id="2.7.10.2"/>
    </reaction>
</comment>
<keyword evidence="13" id="KW-0829">Tyrosine-protein kinase</keyword>
<evidence type="ECO:0000313" key="19">
    <source>
        <dbReference type="Proteomes" id="UP000433493"/>
    </source>
</evidence>
<dbReference type="Proteomes" id="UP000433493">
    <property type="component" value="Unassembled WGS sequence"/>
</dbReference>
<dbReference type="NCBIfam" id="TIGR01007">
    <property type="entry name" value="eps_fam"/>
    <property type="match status" value="1"/>
</dbReference>
<evidence type="ECO:0000256" key="14">
    <source>
        <dbReference type="ARBA" id="ARBA00051245"/>
    </source>
</evidence>
<evidence type="ECO:0000256" key="11">
    <source>
        <dbReference type="ARBA" id="ARBA00022989"/>
    </source>
</evidence>
<dbReference type="EMBL" id="WBKB01000008">
    <property type="protein sequence ID" value="KAB1641705.1"/>
    <property type="molecule type" value="Genomic_DNA"/>
</dbReference>
<feature type="transmembrane region" description="Helical" evidence="15">
    <location>
        <begin position="14"/>
        <end position="35"/>
    </location>
</feature>
<keyword evidence="12 15" id="KW-0472">Membrane</keyword>
<dbReference type="InterPro" id="IPR005702">
    <property type="entry name" value="Wzc-like_C"/>
</dbReference>
<dbReference type="GO" id="GO:0042802">
    <property type="term" value="F:identical protein binding"/>
    <property type="evidence" value="ECO:0007669"/>
    <property type="project" value="UniProtKB-ARBA"/>
</dbReference>
<evidence type="ECO:0000256" key="6">
    <source>
        <dbReference type="ARBA" id="ARBA00022679"/>
    </source>
</evidence>
<dbReference type="GO" id="GO:0005886">
    <property type="term" value="C:plasma membrane"/>
    <property type="evidence" value="ECO:0007669"/>
    <property type="project" value="UniProtKB-SubCell"/>
</dbReference>
<keyword evidence="8" id="KW-0547">Nucleotide-binding</keyword>
<keyword evidence="9 18" id="KW-0418">Kinase</keyword>
<dbReference type="FunFam" id="3.40.50.300:FF:000527">
    <property type="entry name" value="Tyrosine-protein kinase etk"/>
    <property type="match status" value="1"/>
</dbReference>
<comment type="similarity">
    <text evidence="3">Belongs to the CpsD/CapB family.</text>
</comment>
<dbReference type="InterPro" id="IPR032807">
    <property type="entry name" value="GNVR"/>
</dbReference>
<dbReference type="EC" id="2.7.10.2" evidence="4"/>
<protein>
    <recommendedName>
        <fullName evidence="4">non-specific protein-tyrosine kinase</fullName>
        <ecNumber evidence="4">2.7.10.2</ecNumber>
    </recommendedName>
</protein>
<dbReference type="Pfam" id="PF13807">
    <property type="entry name" value="GNVR"/>
    <property type="match status" value="1"/>
</dbReference>
<dbReference type="PANTHER" id="PTHR32309:SF13">
    <property type="entry name" value="FERRIC ENTEROBACTIN TRANSPORT PROTEIN FEPE"/>
    <property type="match status" value="1"/>
</dbReference>
<dbReference type="CDD" id="cd05387">
    <property type="entry name" value="BY-kinase"/>
    <property type="match status" value="1"/>
</dbReference>
<dbReference type="Pfam" id="PF10609">
    <property type="entry name" value="ParA"/>
    <property type="match status" value="1"/>
</dbReference>